<sequence length="436" mass="47569">MDDNKNIFAASGRVGCRGQQNQLELFEQIVVVMRHGERRDGAVGAEPEADPPLTESGAAQIAKTAEKLRVMLGEKKAREMLIIVSPFLRTRQTAEVLRQCGIGALEPPLVDNTLCEVYGPLRIKGITAQVLPDAVVKKGSGKLPQWGESIELASERYVENMLRNSHSYPHNNLLLVTHGDAISAIVTALYPTRVVYETEYLSFIALKGGSKSGSGGGTDSYRLFNSSGVRWIEDALSATRHSNESSGEYHRMNFVVNAIDGSRDTTNGSHDVTENASAGTTILFRLMLISSQALTLPLWSHGGSAAIYVGVVIALELVSVAHSLRLLRCVQSDVTSSSVEHIRRLTPRQIAFLGCGISPKLQRCVLSLGMSLVKAVGIFVLCMIVATFATAFSKSQFVVMRESYAAAFASGRKFIVFVLFVVFDTLRRFYEVEHLA</sequence>
<dbReference type="Pfam" id="PF00300">
    <property type="entry name" value="His_Phos_1"/>
    <property type="match status" value="1"/>
</dbReference>
<feature type="transmembrane region" description="Helical" evidence="1">
    <location>
        <begin position="298"/>
        <end position="318"/>
    </location>
</feature>
<dbReference type="SUPFAM" id="SSF53254">
    <property type="entry name" value="Phosphoglycerate mutase-like"/>
    <property type="match status" value="1"/>
</dbReference>
<accession>A0A3R7NFZ1</accession>
<dbReference type="RefSeq" id="XP_029224596.1">
    <property type="nucleotide sequence ID" value="XM_029375287.1"/>
</dbReference>
<dbReference type="OrthoDB" id="414418at2759"/>
<gene>
    <name evidence="2" type="ORF">Tco025E_08438</name>
</gene>
<organism evidence="2 3">
    <name type="scientific">Trypanosoma conorhini</name>
    <dbReference type="NCBI Taxonomy" id="83891"/>
    <lineage>
        <taxon>Eukaryota</taxon>
        <taxon>Discoba</taxon>
        <taxon>Euglenozoa</taxon>
        <taxon>Kinetoplastea</taxon>
        <taxon>Metakinetoplastina</taxon>
        <taxon>Trypanosomatida</taxon>
        <taxon>Trypanosomatidae</taxon>
        <taxon>Trypanosoma</taxon>
    </lineage>
</organism>
<keyword evidence="1" id="KW-0812">Transmembrane</keyword>
<dbReference type="InterPro" id="IPR029033">
    <property type="entry name" value="His_PPase_superfam"/>
</dbReference>
<dbReference type="GeneID" id="40322049"/>
<dbReference type="InterPro" id="IPR013078">
    <property type="entry name" value="His_Pase_superF_clade-1"/>
</dbReference>
<evidence type="ECO:0000313" key="3">
    <source>
        <dbReference type="Proteomes" id="UP000284403"/>
    </source>
</evidence>
<dbReference type="Proteomes" id="UP000284403">
    <property type="component" value="Unassembled WGS sequence"/>
</dbReference>
<dbReference type="CDD" id="cd07067">
    <property type="entry name" value="HP_PGM_like"/>
    <property type="match status" value="1"/>
</dbReference>
<evidence type="ECO:0000256" key="1">
    <source>
        <dbReference type="SAM" id="Phobius"/>
    </source>
</evidence>
<dbReference type="AlphaFoldDB" id="A0A3R7NFZ1"/>
<dbReference type="Gene3D" id="3.40.50.1240">
    <property type="entry name" value="Phosphoglycerate mutase-like"/>
    <property type="match status" value="1"/>
</dbReference>
<comment type="caution">
    <text evidence="2">The sequence shown here is derived from an EMBL/GenBank/DDBJ whole genome shotgun (WGS) entry which is preliminary data.</text>
</comment>
<dbReference type="PANTHER" id="PTHR16469">
    <property type="entry name" value="UBIQUITIN-ASSOCIATED AND SH3 DOMAIN-CONTAINING BA-RELATED"/>
    <property type="match status" value="1"/>
</dbReference>
<feature type="transmembrane region" description="Helical" evidence="1">
    <location>
        <begin position="404"/>
        <end position="423"/>
    </location>
</feature>
<name>A0A3R7NFZ1_9TRYP</name>
<keyword evidence="1" id="KW-0472">Membrane</keyword>
<keyword evidence="3" id="KW-1185">Reference proteome</keyword>
<dbReference type="PANTHER" id="PTHR16469:SF27">
    <property type="entry name" value="UBIQUITIN-ASSOCIATED AND SH3 DOMAIN-CONTAINING BA-RELATED"/>
    <property type="match status" value="1"/>
</dbReference>
<dbReference type="InterPro" id="IPR051710">
    <property type="entry name" value="Phosphatase_SH3-domain"/>
</dbReference>
<proteinExistence type="predicted"/>
<dbReference type="SMART" id="SM00855">
    <property type="entry name" value="PGAM"/>
    <property type="match status" value="1"/>
</dbReference>
<evidence type="ECO:0000313" key="2">
    <source>
        <dbReference type="EMBL" id="RNF02135.1"/>
    </source>
</evidence>
<keyword evidence="1" id="KW-1133">Transmembrane helix</keyword>
<protein>
    <submittedName>
        <fullName evidence="2">Uncharacterized protein</fullName>
    </submittedName>
</protein>
<dbReference type="EMBL" id="MKKU01000787">
    <property type="protein sequence ID" value="RNF02135.1"/>
    <property type="molecule type" value="Genomic_DNA"/>
</dbReference>
<reference evidence="2 3" key="1">
    <citation type="journal article" date="2018" name="BMC Genomics">
        <title>Genomic comparison of Trypanosoma conorhini and Trypanosoma rangeli to Trypanosoma cruzi strains of high and low virulence.</title>
        <authorList>
            <person name="Bradwell K.R."/>
            <person name="Koparde V.N."/>
            <person name="Matveyev A.V."/>
            <person name="Serrano M.G."/>
            <person name="Alves J.M."/>
            <person name="Parikh H."/>
            <person name="Huang B."/>
            <person name="Lee V."/>
            <person name="Espinosa-Alvarez O."/>
            <person name="Ortiz P.A."/>
            <person name="Costa-Martins A.G."/>
            <person name="Teixeira M.M."/>
            <person name="Buck G.A."/>
        </authorList>
    </citation>
    <scope>NUCLEOTIDE SEQUENCE [LARGE SCALE GENOMIC DNA]</scope>
    <source>
        <strain evidence="2 3">025E</strain>
    </source>
</reference>
<feature type="transmembrane region" description="Helical" evidence="1">
    <location>
        <begin position="372"/>
        <end position="392"/>
    </location>
</feature>